<dbReference type="EMBL" id="CABWKQ010000019">
    <property type="protein sequence ID" value="VWX35629.1"/>
    <property type="molecule type" value="Genomic_DNA"/>
</dbReference>
<keyword evidence="2" id="KW-1185">Reference proteome</keyword>
<evidence type="ECO:0000313" key="2">
    <source>
        <dbReference type="Proteomes" id="UP000439752"/>
    </source>
</evidence>
<dbReference type="Proteomes" id="UP000439752">
    <property type="component" value="Unassembled WGS sequence"/>
</dbReference>
<proteinExistence type="predicted"/>
<gene>
    <name evidence="1" type="ORF">EXIGUO9Y_260063</name>
</gene>
<evidence type="ECO:0000313" key="1">
    <source>
        <dbReference type="EMBL" id="VWX35629.1"/>
    </source>
</evidence>
<organism evidence="1 2">
    <name type="scientific">Exiguobacterium oxidotolerans</name>
    <dbReference type="NCBI Taxonomy" id="223958"/>
    <lineage>
        <taxon>Bacteria</taxon>
        <taxon>Bacillati</taxon>
        <taxon>Bacillota</taxon>
        <taxon>Bacilli</taxon>
        <taxon>Bacillales</taxon>
        <taxon>Bacillales Family XII. Incertae Sedis</taxon>
        <taxon>Exiguobacterium</taxon>
    </lineage>
</organism>
<protein>
    <submittedName>
        <fullName evidence="1">Uncharacterized protein</fullName>
    </submittedName>
</protein>
<sequence length="135" mass="15965">MKIEYFTVQPSGPKGKLETVPLVNGWEQHVDEEWSRAIHYGAGVIRVTDASVELRIPIEFGFGYVLQYIRQFVEAERKTKRARHLLQRQLDWIGRGLPIQLRRVGERIEVMADSRHQFDRTDFLEAMDVRNRKRM</sequence>
<name>A0A653I9M3_9BACL</name>
<dbReference type="AlphaFoldDB" id="A0A653I9M3"/>
<reference evidence="1 2" key="1">
    <citation type="submission" date="2019-10" db="EMBL/GenBank/DDBJ databases">
        <authorList>
            <person name="Karimi E."/>
        </authorList>
    </citation>
    <scope>NUCLEOTIDE SEQUENCE [LARGE SCALE GENOMIC DNA]</scope>
    <source>
        <strain evidence="1">Exiguobacterium sp. 9Y</strain>
    </source>
</reference>
<accession>A0A653I9M3</accession>